<name>A0A317MX08_9GAMM</name>
<keyword evidence="2" id="KW-1185">Reference proteome</keyword>
<accession>A0A317MX08</accession>
<evidence type="ECO:0000313" key="1">
    <source>
        <dbReference type="EMBL" id="PWV63426.1"/>
    </source>
</evidence>
<reference evidence="1 2" key="1">
    <citation type="submission" date="2018-05" db="EMBL/GenBank/DDBJ databases">
        <title>Genomic Encyclopedia of Type Strains, Phase IV (KMG-IV): sequencing the most valuable type-strain genomes for metagenomic binning, comparative biology and taxonomic classification.</title>
        <authorList>
            <person name="Goeker M."/>
        </authorList>
    </citation>
    <scope>NUCLEOTIDE SEQUENCE [LARGE SCALE GENOMIC DNA]</scope>
    <source>
        <strain evidence="1 2">DSM 23606</strain>
    </source>
</reference>
<dbReference type="AlphaFoldDB" id="A0A317MX08"/>
<comment type="caution">
    <text evidence="1">The sequence shown here is derived from an EMBL/GenBank/DDBJ whole genome shotgun (WGS) entry which is preliminary data.</text>
</comment>
<dbReference type="EMBL" id="QGTJ01000003">
    <property type="protein sequence ID" value="PWV63426.1"/>
    <property type="molecule type" value="Genomic_DNA"/>
</dbReference>
<organism evidence="1 2">
    <name type="scientific">Plasticicumulans acidivorans</name>
    <dbReference type="NCBI Taxonomy" id="886464"/>
    <lineage>
        <taxon>Bacteria</taxon>
        <taxon>Pseudomonadati</taxon>
        <taxon>Pseudomonadota</taxon>
        <taxon>Gammaproteobacteria</taxon>
        <taxon>Candidatus Competibacteraceae</taxon>
        <taxon>Plasticicumulans</taxon>
    </lineage>
</organism>
<proteinExistence type="predicted"/>
<protein>
    <submittedName>
        <fullName evidence="1">Uncharacterized protein</fullName>
    </submittedName>
</protein>
<evidence type="ECO:0000313" key="2">
    <source>
        <dbReference type="Proteomes" id="UP000246569"/>
    </source>
</evidence>
<dbReference type="Proteomes" id="UP000246569">
    <property type="component" value="Unassembled WGS sequence"/>
</dbReference>
<sequence>MATIDATQTMLSADMIRERMTDYAAVLNDVVSVLYAPRQRLSSADRRAITRLLDAMMDVNTMVLYHFNCRRLPTENLVELHSKVARLAPQIRRA</sequence>
<gene>
    <name evidence="1" type="ORF">C7443_103353</name>
</gene>